<feature type="non-terminal residue" evidence="2">
    <location>
        <position position="1"/>
    </location>
</feature>
<comment type="caution">
    <text evidence="2">The sequence shown here is derived from an EMBL/GenBank/DDBJ whole genome shotgun (WGS) entry which is preliminary data.</text>
</comment>
<sequence>RLYPGPEHRRGAAGSETAAPRHRAGPIEAAGPPPAARLPRTKRGRQLALANRAPITRLLHVDAHRSMRRLRRLCPDRLRHPLRQYYYHPLRRATAAGAPRHPAGAHAAVAGAVVARSVPLPSR</sequence>
<proteinExistence type="predicted"/>
<feature type="compositionally biased region" description="Basic and acidic residues" evidence="1">
    <location>
        <begin position="1"/>
        <end position="10"/>
    </location>
</feature>
<protein>
    <submittedName>
        <fullName evidence="2">Uncharacterized protein</fullName>
    </submittedName>
</protein>
<reference evidence="2" key="1">
    <citation type="journal article" date="2019" name="Sci. Rep.">
        <title>Draft genome of Tanacetum cinerariifolium, the natural source of mosquito coil.</title>
        <authorList>
            <person name="Yamashiro T."/>
            <person name="Shiraishi A."/>
            <person name="Satake H."/>
            <person name="Nakayama K."/>
        </authorList>
    </citation>
    <scope>NUCLEOTIDE SEQUENCE</scope>
</reference>
<feature type="region of interest" description="Disordered" evidence="1">
    <location>
        <begin position="1"/>
        <end position="44"/>
    </location>
</feature>
<evidence type="ECO:0000313" key="2">
    <source>
        <dbReference type="EMBL" id="GFD25045.1"/>
    </source>
</evidence>
<dbReference type="AlphaFoldDB" id="A0A699UQ61"/>
<name>A0A699UQ61_TANCI</name>
<evidence type="ECO:0000256" key="1">
    <source>
        <dbReference type="SAM" id="MobiDB-lite"/>
    </source>
</evidence>
<dbReference type="EMBL" id="BKCJ011357509">
    <property type="protein sequence ID" value="GFD25045.1"/>
    <property type="molecule type" value="Genomic_DNA"/>
</dbReference>
<accession>A0A699UQ61</accession>
<gene>
    <name evidence="2" type="ORF">Tci_897014</name>
</gene>
<organism evidence="2">
    <name type="scientific">Tanacetum cinerariifolium</name>
    <name type="common">Dalmatian daisy</name>
    <name type="synonym">Chrysanthemum cinerariifolium</name>
    <dbReference type="NCBI Taxonomy" id="118510"/>
    <lineage>
        <taxon>Eukaryota</taxon>
        <taxon>Viridiplantae</taxon>
        <taxon>Streptophyta</taxon>
        <taxon>Embryophyta</taxon>
        <taxon>Tracheophyta</taxon>
        <taxon>Spermatophyta</taxon>
        <taxon>Magnoliopsida</taxon>
        <taxon>eudicotyledons</taxon>
        <taxon>Gunneridae</taxon>
        <taxon>Pentapetalae</taxon>
        <taxon>asterids</taxon>
        <taxon>campanulids</taxon>
        <taxon>Asterales</taxon>
        <taxon>Asteraceae</taxon>
        <taxon>Asteroideae</taxon>
        <taxon>Anthemideae</taxon>
        <taxon>Anthemidinae</taxon>
        <taxon>Tanacetum</taxon>
    </lineage>
</organism>